<keyword evidence="1 2" id="KW-0690">Ribosome biogenesis</keyword>
<dbReference type="HAMAP" id="MF_00003">
    <property type="entry name" value="RbfA"/>
    <property type="match status" value="1"/>
</dbReference>
<dbReference type="PANTHER" id="PTHR33515">
    <property type="entry name" value="RIBOSOME-BINDING FACTOR A, CHLOROPLASTIC-RELATED"/>
    <property type="match status" value="1"/>
</dbReference>
<dbReference type="RefSeq" id="WP_095043384.1">
    <property type="nucleotide sequence ID" value="NZ_LN890655.1"/>
</dbReference>
<dbReference type="InterPro" id="IPR020053">
    <property type="entry name" value="Ribosome-bd_factorA_CS"/>
</dbReference>
<dbReference type="InterPro" id="IPR000238">
    <property type="entry name" value="RbfA"/>
</dbReference>
<dbReference type="PROSITE" id="PS01319">
    <property type="entry name" value="RBFA"/>
    <property type="match status" value="1"/>
</dbReference>
<dbReference type="OrthoDB" id="307788at2"/>
<dbReference type="Pfam" id="PF02033">
    <property type="entry name" value="RBFA"/>
    <property type="match status" value="1"/>
</dbReference>
<dbReference type="KEGG" id="pbf:CFX0092_A2100"/>
<dbReference type="GO" id="GO:0005829">
    <property type="term" value="C:cytosol"/>
    <property type="evidence" value="ECO:0007669"/>
    <property type="project" value="TreeGrafter"/>
</dbReference>
<comment type="similarity">
    <text evidence="2">Belongs to the RbfA family.</text>
</comment>
<dbReference type="Gene3D" id="3.30.300.20">
    <property type="match status" value="1"/>
</dbReference>
<dbReference type="SUPFAM" id="SSF89919">
    <property type="entry name" value="Ribosome-binding factor A, RbfA"/>
    <property type="match status" value="1"/>
</dbReference>
<proteinExistence type="inferred from homology"/>
<gene>
    <name evidence="2 4" type="primary">rbfA</name>
    <name evidence="4" type="ORF">CFX0092_A2100</name>
</gene>
<keyword evidence="2" id="KW-0963">Cytoplasm</keyword>
<dbReference type="PANTHER" id="PTHR33515:SF1">
    <property type="entry name" value="RIBOSOME-BINDING FACTOR A, CHLOROPLASTIC-RELATED"/>
    <property type="match status" value="1"/>
</dbReference>
<evidence type="ECO:0000313" key="5">
    <source>
        <dbReference type="Proteomes" id="UP000215027"/>
    </source>
</evidence>
<dbReference type="Proteomes" id="UP000215027">
    <property type="component" value="Chromosome I"/>
</dbReference>
<keyword evidence="5" id="KW-1185">Reference proteome</keyword>
<accession>A0A160T4F5</accession>
<dbReference type="AlphaFoldDB" id="A0A160T4F5"/>
<reference evidence="4" key="1">
    <citation type="submission" date="2016-01" db="EMBL/GenBank/DDBJ databases">
        <authorList>
            <person name="Mcilroy J.S."/>
            <person name="Karst M S."/>
            <person name="Albertsen M."/>
        </authorList>
    </citation>
    <scope>NUCLEOTIDE SEQUENCE</scope>
    <source>
        <strain evidence="4">Cfx-K</strain>
    </source>
</reference>
<feature type="region of interest" description="Disordered" evidence="3">
    <location>
        <begin position="112"/>
        <end position="131"/>
    </location>
</feature>
<protein>
    <recommendedName>
        <fullName evidence="2">Ribosome-binding factor A</fullName>
    </recommendedName>
</protein>
<dbReference type="GO" id="GO:0043024">
    <property type="term" value="F:ribosomal small subunit binding"/>
    <property type="evidence" value="ECO:0007669"/>
    <property type="project" value="TreeGrafter"/>
</dbReference>
<comment type="subcellular location">
    <subcellularLocation>
        <location evidence="2">Cytoplasm</location>
    </subcellularLocation>
</comment>
<dbReference type="InterPro" id="IPR015946">
    <property type="entry name" value="KH_dom-like_a/b"/>
</dbReference>
<name>A0A160T4F5_9CHLR</name>
<organism evidence="4 5">
    <name type="scientific">Candidatus Promineifilum breve</name>
    <dbReference type="NCBI Taxonomy" id="1806508"/>
    <lineage>
        <taxon>Bacteria</taxon>
        <taxon>Bacillati</taxon>
        <taxon>Chloroflexota</taxon>
        <taxon>Ardenticatenia</taxon>
        <taxon>Candidatus Promineifilales</taxon>
        <taxon>Candidatus Promineifilaceae</taxon>
        <taxon>Candidatus Promineifilum</taxon>
    </lineage>
</organism>
<evidence type="ECO:0000256" key="1">
    <source>
        <dbReference type="ARBA" id="ARBA00022517"/>
    </source>
</evidence>
<sequence length="131" mass="14724">MSKIRQERTAEQIQFILSELFLREVSDPRLIGITVTQVLIDRELQHANIYVNALGDEEREEEVMAGLASATGFLRGQIAQRLDLRSAPVVRFHWDPRLRYAEEVNDLLDSLEIPPATDDAPPADVVDAAGE</sequence>
<comment type="function">
    <text evidence="2">One of several proteins that assist in the late maturation steps of the functional core of the 30S ribosomal subunit. Associates with free 30S ribosomal subunits (but not with 30S subunits that are part of 70S ribosomes or polysomes). Required for efficient processing of 16S rRNA. May interact with the 5'-terminal helix region of 16S rRNA.</text>
</comment>
<evidence type="ECO:0000256" key="2">
    <source>
        <dbReference type="HAMAP-Rule" id="MF_00003"/>
    </source>
</evidence>
<dbReference type="InterPro" id="IPR023799">
    <property type="entry name" value="RbfA_dom_sf"/>
</dbReference>
<dbReference type="EMBL" id="LN890655">
    <property type="protein sequence ID" value="CUS03978.2"/>
    <property type="molecule type" value="Genomic_DNA"/>
</dbReference>
<feature type="compositionally biased region" description="Low complexity" evidence="3">
    <location>
        <begin position="114"/>
        <end position="131"/>
    </location>
</feature>
<dbReference type="NCBIfam" id="TIGR00082">
    <property type="entry name" value="rbfA"/>
    <property type="match status" value="1"/>
</dbReference>
<comment type="subunit">
    <text evidence="2">Monomer. Binds 30S ribosomal subunits, but not 50S ribosomal subunits or 70S ribosomes.</text>
</comment>
<dbReference type="GO" id="GO:0030490">
    <property type="term" value="P:maturation of SSU-rRNA"/>
    <property type="evidence" value="ECO:0007669"/>
    <property type="project" value="UniProtKB-UniRule"/>
</dbReference>
<evidence type="ECO:0000256" key="3">
    <source>
        <dbReference type="SAM" id="MobiDB-lite"/>
    </source>
</evidence>
<evidence type="ECO:0000313" key="4">
    <source>
        <dbReference type="EMBL" id="CUS03978.2"/>
    </source>
</evidence>